<gene>
    <name evidence="1" type="ORF">G3256_15715</name>
</gene>
<keyword evidence="2" id="KW-1185">Reference proteome</keyword>
<dbReference type="RefSeq" id="WP_169641736.1">
    <property type="nucleotide sequence ID" value="NZ_CP048788.1"/>
</dbReference>
<dbReference type="EMBL" id="CP048788">
    <property type="protein sequence ID" value="QJF52516.1"/>
    <property type="molecule type" value="Genomic_DNA"/>
</dbReference>
<evidence type="ECO:0000313" key="1">
    <source>
        <dbReference type="EMBL" id="QJF52516.1"/>
    </source>
</evidence>
<proteinExistence type="predicted"/>
<protein>
    <submittedName>
        <fullName evidence="1">Uncharacterized protein</fullName>
    </submittedName>
</protein>
<reference evidence="1 2" key="1">
    <citation type="submission" date="2020-02" db="EMBL/GenBank/DDBJ databases">
        <title>Genome sequence of Roseobacter ponti.</title>
        <authorList>
            <person name="Hollensteiner J."/>
            <person name="Schneider D."/>
            <person name="Poehlein A."/>
            <person name="Daniel R."/>
        </authorList>
    </citation>
    <scope>NUCLEOTIDE SEQUENCE [LARGE SCALE GENOMIC DNA]</scope>
    <source>
        <strain evidence="1 2">DSM 106830</strain>
    </source>
</reference>
<evidence type="ECO:0000313" key="2">
    <source>
        <dbReference type="Proteomes" id="UP000503308"/>
    </source>
</evidence>
<dbReference type="AlphaFoldDB" id="A0A858T022"/>
<name>A0A858T022_9RHOB</name>
<dbReference type="Proteomes" id="UP000503308">
    <property type="component" value="Chromosome"/>
</dbReference>
<sequence length="68" mass="7629">MKHHQAFDTQASQHILSIEPGDVPPFIGRCLKERTLSTLVAHLNHDVLDGTPKEQDDARRALELIGFI</sequence>
<dbReference type="KEGG" id="rpon:G3256_15715"/>
<accession>A0A858T022</accession>
<organism evidence="1 2">
    <name type="scientific">Roseobacter ponti</name>
    <dbReference type="NCBI Taxonomy" id="1891787"/>
    <lineage>
        <taxon>Bacteria</taxon>
        <taxon>Pseudomonadati</taxon>
        <taxon>Pseudomonadota</taxon>
        <taxon>Alphaproteobacteria</taxon>
        <taxon>Rhodobacterales</taxon>
        <taxon>Roseobacteraceae</taxon>
        <taxon>Roseobacter</taxon>
    </lineage>
</organism>